<protein>
    <submittedName>
        <fullName evidence="2">Uncharacterized protein</fullName>
    </submittedName>
</protein>
<proteinExistence type="predicted"/>
<keyword evidence="3" id="KW-1185">Reference proteome</keyword>
<feature type="region of interest" description="Disordered" evidence="1">
    <location>
        <begin position="1"/>
        <end position="34"/>
    </location>
</feature>
<gene>
    <name evidence="2" type="ORF">WJU22_24520</name>
</gene>
<reference evidence="2 3" key="1">
    <citation type="submission" date="2024-03" db="EMBL/GenBank/DDBJ databases">
        <title>Chitinophaga caseinilytica sp. nov., a casein hydrolysing bacterium isolated from forest soil.</title>
        <authorList>
            <person name="Lee D.S."/>
            <person name="Han D.M."/>
            <person name="Baek J.H."/>
            <person name="Choi D.G."/>
            <person name="Jeon J.H."/>
            <person name="Jeon C.O."/>
        </authorList>
    </citation>
    <scope>NUCLEOTIDE SEQUENCE [LARGE SCALE GENOMIC DNA]</scope>
    <source>
        <strain evidence="2 3">KACC 19118</strain>
    </source>
</reference>
<feature type="compositionally biased region" description="Low complexity" evidence="1">
    <location>
        <begin position="19"/>
        <end position="31"/>
    </location>
</feature>
<evidence type="ECO:0000313" key="3">
    <source>
        <dbReference type="Proteomes" id="UP001449657"/>
    </source>
</evidence>
<sequence>MQQQVESGRGPPLVYTPRSSVTTTSASTITSGNMRDSASTAVTCVVALRWSSKPVAASIKAPVQKLATSAPFAACWRTHGMNAEFSRK</sequence>
<name>A0ABZ2Z1A6_9BACT</name>
<accession>A0ABZ2Z1A6</accession>
<evidence type="ECO:0000256" key="1">
    <source>
        <dbReference type="SAM" id="MobiDB-lite"/>
    </source>
</evidence>
<dbReference type="Proteomes" id="UP001449657">
    <property type="component" value="Chromosome"/>
</dbReference>
<organism evidence="2 3">
    <name type="scientific">Chitinophaga caseinilytica</name>
    <dbReference type="NCBI Taxonomy" id="2267521"/>
    <lineage>
        <taxon>Bacteria</taxon>
        <taxon>Pseudomonadati</taxon>
        <taxon>Bacteroidota</taxon>
        <taxon>Chitinophagia</taxon>
        <taxon>Chitinophagales</taxon>
        <taxon>Chitinophagaceae</taxon>
        <taxon>Chitinophaga</taxon>
    </lineage>
</organism>
<evidence type="ECO:0000313" key="2">
    <source>
        <dbReference type="EMBL" id="WZN46065.1"/>
    </source>
</evidence>
<dbReference type="EMBL" id="CP150096">
    <property type="protein sequence ID" value="WZN46065.1"/>
    <property type="molecule type" value="Genomic_DNA"/>
</dbReference>